<dbReference type="SUPFAM" id="SSF54593">
    <property type="entry name" value="Glyoxalase/Bleomycin resistance protein/Dihydroxybiphenyl dioxygenase"/>
    <property type="match status" value="1"/>
</dbReference>
<evidence type="ECO:0000313" key="3">
    <source>
        <dbReference type="Proteomes" id="UP000549052"/>
    </source>
</evidence>
<feature type="domain" description="VOC" evidence="1">
    <location>
        <begin position="4"/>
        <end position="127"/>
    </location>
</feature>
<dbReference type="Proteomes" id="UP000549052">
    <property type="component" value="Unassembled WGS sequence"/>
</dbReference>
<dbReference type="Pfam" id="PF00903">
    <property type="entry name" value="Glyoxalase"/>
    <property type="match status" value="1"/>
</dbReference>
<keyword evidence="2" id="KW-0223">Dioxygenase</keyword>
<keyword evidence="2" id="KW-0560">Oxidoreductase</keyword>
<dbReference type="RefSeq" id="WP_182548179.1">
    <property type="nucleotide sequence ID" value="NZ_JACGXN010000001.1"/>
</dbReference>
<organism evidence="2 3">
    <name type="scientific">Phyllobacterium myrsinacearum</name>
    <dbReference type="NCBI Taxonomy" id="28101"/>
    <lineage>
        <taxon>Bacteria</taxon>
        <taxon>Pseudomonadati</taxon>
        <taxon>Pseudomonadota</taxon>
        <taxon>Alphaproteobacteria</taxon>
        <taxon>Hyphomicrobiales</taxon>
        <taxon>Phyllobacteriaceae</taxon>
        <taxon>Phyllobacterium</taxon>
    </lineage>
</organism>
<comment type="caution">
    <text evidence="2">The sequence shown here is derived from an EMBL/GenBank/DDBJ whole genome shotgun (WGS) entry which is preliminary data.</text>
</comment>
<dbReference type="EMBL" id="JACGXN010000001">
    <property type="protein sequence ID" value="MBA8877521.1"/>
    <property type="molecule type" value="Genomic_DNA"/>
</dbReference>
<dbReference type="InterPro" id="IPR029068">
    <property type="entry name" value="Glyas_Bleomycin-R_OHBP_Dase"/>
</dbReference>
<keyword evidence="2" id="KW-0456">Lyase</keyword>
<reference evidence="2 3" key="1">
    <citation type="submission" date="2020-07" db="EMBL/GenBank/DDBJ databases">
        <title>Genomic Encyclopedia of Type Strains, Phase IV (KMG-V): Genome sequencing to study the core and pangenomes of soil and plant-associated prokaryotes.</title>
        <authorList>
            <person name="Whitman W."/>
        </authorList>
    </citation>
    <scope>NUCLEOTIDE SEQUENCE [LARGE SCALE GENOMIC DNA]</scope>
    <source>
        <strain evidence="2 3">AN3</strain>
    </source>
</reference>
<dbReference type="PANTHER" id="PTHR36437:SF2">
    <property type="entry name" value="GLYOXALASE_BLEOMYCIN RESISTANCE PROTEIN_DIOXYGENASE"/>
    <property type="match status" value="1"/>
</dbReference>
<dbReference type="GO" id="GO:0016829">
    <property type="term" value="F:lyase activity"/>
    <property type="evidence" value="ECO:0007669"/>
    <property type="project" value="UniProtKB-KW"/>
</dbReference>
<evidence type="ECO:0000313" key="2">
    <source>
        <dbReference type="EMBL" id="MBA8877521.1"/>
    </source>
</evidence>
<gene>
    <name evidence="2" type="ORF">FHW16_001203</name>
</gene>
<dbReference type="InterPro" id="IPR037523">
    <property type="entry name" value="VOC_core"/>
</dbReference>
<name>A0A839EC75_9HYPH</name>
<keyword evidence="3" id="KW-1185">Reference proteome</keyword>
<protein>
    <submittedName>
        <fullName evidence="2">Catechol 2,3-dioxygenase-like lactoylglutathione lyase family enzyme</fullName>
    </submittedName>
</protein>
<dbReference type="GO" id="GO:0051213">
    <property type="term" value="F:dioxygenase activity"/>
    <property type="evidence" value="ECO:0007669"/>
    <property type="project" value="UniProtKB-KW"/>
</dbReference>
<dbReference type="Gene3D" id="3.10.180.10">
    <property type="entry name" value="2,3-Dihydroxybiphenyl 1,2-Dioxygenase, domain 1"/>
    <property type="match status" value="1"/>
</dbReference>
<dbReference type="InterPro" id="IPR004360">
    <property type="entry name" value="Glyas_Fos-R_dOase_dom"/>
</dbReference>
<dbReference type="PROSITE" id="PS51819">
    <property type="entry name" value="VOC"/>
    <property type="match status" value="1"/>
</dbReference>
<sequence length="128" mass="14064">MSRHIGMVTLVVRDYDEAIAWYTGVLGFSLVSNTALSPTKRWVVVAPEKDGAKILLAQADDDVQMASIGNQTGGRVALFLHTDDFAGDHAVMVKSGVHFLEEPRHEAYGSVAVFEDLYGNTWDLLQLK</sequence>
<accession>A0A839EC75</accession>
<proteinExistence type="predicted"/>
<evidence type="ECO:0000259" key="1">
    <source>
        <dbReference type="PROSITE" id="PS51819"/>
    </source>
</evidence>
<dbReference type="PANTHER" id="PTHR36437">
    <property type="entry name" value="GLYOXALASE/BLEOMYCIN RESISTANCE PROTEIN/DIOXYGENASE"/>
    <property type="match status" value="1"/>
</dbReference>
<dbReference type="AlphaFoldDB" id="A0A839EC75"/>